<sequence>MVFQEIVDRVRALSVEEQDNLIELIRQQREEQRGKKFWDGFQKLRATLEREGISFNDEDFADLRDRSPGREINL</sequence>
<organism evidence="1 2">
    <name type="scientific">Chamaesiphon polymorphus CCALA 037</name>
    <dbReference type="NCBI Taxonomy" id="2107692"/>
    <lineage>
        <taxon>Bacteria</taxon>
        <taxon>Bacillati</taxon>
        <taxon>Cyanobacteriota</taxon>
        <taxon>Cyanophyceae</taxon>
        <taxon>Gomontiellales</taxon>
        <taxon>Chamaesiphonaceae</taxon>
        <taxon>Chamaesiphon</taxon>
    </lineage>
</organism>
<evidence type="ECO:0000313" key="1">
    <source>
        <dbReference type="EMBL" id="PSB59438.1"/>
    </source>
</evidence>
<evidence type="ECO:0000313" key="2">
    <source>
        <dbReference type="Proteomes" id="UP000238937"/>
    </source>
</evidence>
<name>A0A2T1GNJ5_9CYAN</name>
<reference evidence="1 2" key="1">
    <citation type="submission" date="2018-03" db="EMBL/GenBank/DDBJ databases">
        <title>The ancient ancestry and fast evolution of plastids.</title>
        <authorList>
            <person name="Moore K.R."/>
            <person name="Magnabosco C."/>
            <person name="Momper L."/>
            <person name="Gold D.A."/>
            <person name="Bosak T."/>
            <person name="Fournier G.P."/>
        </authorList>
    </citation>
    <scope>NUCLEOTIDE SEQUENCE [LARGE SCALE GENOMIC DNA]</scope>
    <source>
        <strain evidence="1 2">CCALA 037</strain>
    </source>
</reference>
<keyword evidence="2" id="KW-1185">Reference proteome</keyword>
<dbReference type="RefSeq" id="WP_106299463.1">
    <property type="nucleotide sequence ID" value="NZ_PVWO01000006.1"/>
</dbReference>
<dbReference type="OrthoDB" id="428109at2"/>
<protein>
    <submittedName>
        <fullName evidence="1">Uncharacterized protein</fullName>
    </submittedName>
</protein>
<comment type="caution">
    <text evidence="1">The sequence shown here is derived from an EMBL/GenBank/DDBJ whole genome shotgun (WGS) entry which is preliminary data.</text>
</comment>
<dbReference type="AlphaFoldDB" id="A0A2T1GNJ5"/>
<gene>
    <name evidence="1" type="ORF">C7B77_01035</name>
</gene>
<dbReference type="Proteomes" id="UP000238937">
    <property type="component" value="Unassembled WGS sequence"/>
</dbReference>
<accession>A0A2T1GNJ5</accession>
<dbReference type="EMBL" id="PVWO01000006">
    <property type="protein sequence ID" value="PSB59438.1"/>
    <property type="molecule type" value="Genomic_DNA"/>
</dbReference>
<proteinExistence type="predicted"/>